<dbReference type="InterPro" id="IPR000396">
    <property type="entry name" value="Pdiesterase2"/>
</dbReference>
<feature type="transmembrane region" description="Helical" evidence="2">
    <location>
        <begin position="6"/>
        <end position="28"/>
    </location>
</feature>
<accession>D3BQP8</accession>
<name>D3BQP8_HETP5</name>
<keyword evidence="2" id="KW-1133">Transmembrane helix</keyword>
<reference evidence="3 4" key="1">
    <citation type="journal article" date="2011" name="Genome Res.">
        <title>Phylogeny-wide analysis of social amoeba genomes highlights ancient origins for complex intercellular communication.</title>
        <authorList>
            <person name="Heidel A.J."/>
            <person name="Lawal H.M."/>
            <person name="Felder M."/>
            <person name="Schilde C."/>
            <person name="Helps N.R."/>
            <person name="Tunggal B."/>
            <person name="Rivero F."/>
            <person name="John U."/>
            <person name="Schleicher M."/>
            <person name="Eichinger L."/>
            <person name="Platzer M."/>
            <person name="Noegel A.A."/>
            <person name="Schaap P."/>
            <person name="Gloeckner G."/>
        </authorList>
    </citation>
    <scope>NUCLEOTIDE SEQUENCE [LARGE SCALE GENOMIC DNA]</scope>
    <source>
        <strain evidence="4">ATCC 26659 / Pp 5 / PN500</strain>
    </source>
</reference>
<dbReference type="PRINTS" id="PR00388">
    <property type="entry name" value="PDIESTERASE2"/>
</dbReference>
<dbReference type="GO" id="GO:0006198">
    <property type="term" value="P:cAMP catabolic process"/>
    <property type="evidence" value="ECO:0007669"/>
    <property type="project" value="InterPro"/>
</dbReference>
<dbReference type="Gene3D" id="3.60.15.10">
    <property type="entry name" value="Ribonuclease Z/Hydroxyacylglutathione hydrolase-like"/>
    <property type="match status" value="1"/>
</dbReference>
<feature type="compositionally biased region" description="Low complexity" evidence="1">
    <location>
        <begin position="297"/>
        <end position="336"/>
    </location>
</feature>
<dbReference type="InterPro" id="IPR036866">
    <property type="entry name" value="RibonucZ/Hydroxyglut_hydro"/>
</dbReference>
<evidence type="ECO:0000313" key="3">
    <source>
        <dbReference type="EMBL" id="EFA76468.1"/>
    </source>
</evidence>
<evidence type="ECO:0000256" key="2">
    <source>
        <dbReference type="SAM" id="Phobius"/>
    </source>
</evidence>
<feature type="compositionally biased region" description="Pro residues" evidence="1">
    <location>
        <begin position="407"/>
        <end position="419"/>
    </location>
</feature>
<dbReference type="EMBL" id="ADBJ01000047">
    <property type="protein sequence ID" value="EFA76468.1"/>
    <property type="molecule type" value="Genomic_DNA"/>
</dbReference>
<organism evidence="3 4">
    <name type="scientific">Heterostelium pallidum (strain ATCC 26659 / Pp 5 / PN500)</name>
    <name type="common">Cellular slime mold</name>
    <name type="synonym">Polysphondylium pallidum</name>
    <dbReference type="NCBI Taxonomy" id="670386"/>
    <lineage>
        <taxon>Eukaryota</taxon>
        <taxon>Amoebozoa</taxon>
        <taxon>Evosea</taxon>
        <taxon>Eumycetozoa</taxon>
        <taxon>Dictyostelia</taxon>
        <taxon>Acytosteliales</taxon>
        <taxon>Acytosteliaceae</taxon>
        <taxon>Heterostelium</taxon>
    </lineage>
</organism>
<evidence type="ECO:0000256" key="1">
    <source>
        <dbReference type="SAM" id="MobiDB-lite"/>
    </source>
</evidence>
<feature type="compositionally biased region" description="Polar residues" evidence="1">
    <location>
        <begin position="364"/>
        <end position="386"/>
    </location>
</feature>
<dbReference type="InParanoid" id="D3BQP8"/>
<dbReference type="GO" id="GO:0004115">
    <property type="term" value="F:3',5'-cyclic-AMP phosphodiesterase activity"/>
    <property type="evidence" value="ECO:0007669"/>
    <property type="project" value="InterPro"/>
</dbReference>
<dbReference type="STRING" id="670386.D3BQP8"/>
<dbReference type="SUPFAM" id="SSF56281">
    <property type="entry name" value="Metallo-hydrolase/oxidoreductase"/>
    <property type="match status" value="1"/>
</dbReference>
<keyword evidence="2" id="KW-0472">Membrane</keyword>
<dbReference type="Pfam" id="PF02112">
    <property type="entry name" value="PDEase_II"/>
    <property type="match status" value="1"/>
</dbReference>
<dbReference type="CDD" id="cd07735">
    <property type="entry name" value="class_II_PDE_MBL-fold"/>
    <property type="match status" value="1"/>
</dbReference>
<protein>
    <submittedName>
        <fullName evidence="3">cAMP phosphodiesterase</fullName>
    </submittedName>
</protein>
<feature type="compositionally biased region" description="Low complexity" evidence="1">
    <location>
        <begin position="117"/>
        <end position="161"/>
    </location>
</feature>
<feature type="region of interest" description="Disordered" evidence="1">
    <location>
        <begin position="63"/>
        <end position="86"/>
    </location>
</feature>
<evidence type="ECO:0000313" key="4">
    <source>
        <dbReference type="Proteomes" id="UP000001396"/>
    </source>
</evidence>
<dbReference type="Proteomes" id="UP000001396">
    <property type="component" value="Unassembled WGS sequence"/>
</dbReference>
<feature type="region of interest" description="Disordered" evidence="1">
    <location>
        <begin position="117"/>
        <end position="342"/>
    </location>
</feature>
<gene>
    <name evidence="3" type="primary">pdsA</name>
    <name evidence="3" type="ORF">PPL_10234</name>
</gene>
<keyword evidence="4" id="KW-1185">Reference proteome</keyword>
<dbReference type="GO" id="GO:0047555">
    <property type="term" value="F:3',5'-cyclic-GMP phosphodiesterase activity"/>
    <property type="evidence" value="ECO:0007669"/>
    <property type="project" value="TreeGrafter"/>
</dbReference>
<dbReference type="RefSeq" id="XP_020428600.1">
    <property type="nucleotide sequence ID" value="XM_020581015.1"/>
</dbReference>
<comment type="caution">
    <text evidence="3">The sequence shown here is derived from an EMBL/GenBank/DDBJ whole genome shotgun (WGS) entry which is preliminary data.</text>
</comment>
<feature type="compositionally biased region" description="Polar residues" evidence="1">
    <location>
        <begin position="162"/>
        <end position="180"/>
    </location>
</feature>
<dbReference type="AlphaFoldDB" id="D3BQP8"/>
<keyword evidence="2" id="KW-0812">Transmembrane</keyword>
<dbReference type="PANTHER" id="PTHR28283">
    <property type="entry name" value="3',5'-CYCLIC-NUCLEOTIDE PHOSPHODIESTERASE 1"/>
    <property type="match status" value="1"/>
</dbReference>
<dbReference type="GeneID" id="31365705"/>
<feature type="region of interest" description="Disordered" evidence="1">
    <location>
        <begin position="364"/>
        <end position="420"/>
    </location>
</feature>
<feature type="compositionally biased region" description="Low complexity" evidence="1">
    <location>
        <begin position="186"/>
        <end position="289"/>
    </location>
</feature>
<dbReference type="GO" id="GO:1902660">
    <property type="term" value="P:negative regulation of glucose mediated signaling pathway"/>
    <property type="evidence" value="ECO:0007669"/>
    <property type="project" value="TreeGrafter"/>
</dbReference>
<proteinExistence type="predicted"/>
<dbReference type="PANTHER" id="PTHR28283:SF1">
    <property type="entry name" value="3',5'-CYCLIC-NUCLEOTIDE PHOSPHODIESTERASE 1"/>
    <property type="match status" value="1"/>
</dbReference>
<sequence>MKGKHFIFSFVRIIIIIPHNIIILHHYYRLSDNIKSRKFSLSTSNHCIAHSLILKCEIPSRASTSSTSNPYPKNNPSTYPSLNSPPSKYNTYPYPASPYSPNYKSTYPPYPIKDLTTSSTTSKSSTTSFNPTTSTSSTISTTSTSTSSTTSFSRSTSDASTNTNPESSSSFDHNSNKNTPSDSHDSINSLSSENSDNSQSPAHYIPQPSSQTQTQTQTPVQYTPQPSQIQTQNTPQPSQIQTQNNPQPTQNQQRTPQPSVTPSQYTPQPSQTQTQNTPQPTENQRTPQPSQIQTQNTPQPSQKQYQTTSQPSQTQIQNTPRPQTPSQNPSQSSQSSNHKEIQESDILHSSDIQYPSQPQKIVKHQNTYNPNSTPIPAPQTKSNNPSTPTPIDKVKNNAPPSNIPTAYPSPPSTPYPAPPFQNTNYKYNPNTEFSSFDKQQSLDNPYNMYSNDLGKYHQRLLRFKSKHNNFLKMIKQQPQTNWMQTEACKKASFITIPLGTAGGLDESNLSSFLLTKKGSNVFIALDAGTLWTGIARFISNRNYNNLINITFPVWATQIDQQVAWFIRNHILGYFIGHSHLDHINGLIEASPEDYLPPSALDMQPPIEGGLLGMVKAILDPTISIGGSPNVLKKKAIVGLPFTVNAIKTHLFNNIIWPNLPGYGRYDYYTLDIAQNYDLSQLVFLNETQKQALNGFFPTTMEMMPFETCHNDILSTSFLFTDKTTGEQIIFFSDTGVPSGNYNCDWQQRIYNVWRKVKIDKLKAIYLECSFPNNATDASLFGHLRPKDIQPMLHSLIDMSVQTIPKTNNLNHDNFQFK</sequence>